<feature type="coiled-coil region" evidence="2">
    <location>
        <begin position="110"/>
        <end position="158"/>
    </location>
</feature>
<dbReference type="AlphaFoldDB" id="T2G8T0"/>
<evidence type="ECO:0000313" key="4">
    <source>
        <dbReference type="Proteomes" id="UP000016587"/>
    </source>
</evidence>
<organism evidence="3 4">
    <name type="scientific">Megalodesulfovibrio gigas (strain ATCC 19364 / DSM 1382 / NCIMB 9332 / VKM B-1759)</name>
    <name type="common">Desulfovibrio gigas</name>
    <dbReference type="NCBI Taxonomy" id="1121448"/>
    <lineage>
        <taxon>Bacteria</taxon>
        <taxon>Pseudomonadati</taxon>
        <taxon>Thermodesulfobacteriota</taxon>
        <taxon>Desulfovibrionia</taxon>
        <taxon>Desulfovibrionales</taxon>
        <taxon>Desulfovibrionaceae</taxon>
        <taxon>Megalodesulfovibrio</taxon>
    </lineage>
</organism>
<dbReference type="Pfam" id="PF04012">
    <property type="entry name" value="PspA_IM30"/>
    <property type="match status" value="1"/>
</dbReference>
<evidence type="ECO:0000256" key="1">
    <source>
        <dbReference type="ARBA" id="ARBA00043985"/>
    </source>
</evidence>
<dbReference type="KEGG" id="dgg:DGI_0798"/>
<dbReference type="PATRIC" id="fig|1121448.10.peg.799"/>
<evidence type="ECO:0000256" key="2">
    <source>
        <dbReference type="SAM" id="Coils"/>
    </source>
</evidence>
<dbReference type="PANTHER" id="PTHR31088">
    <property type="entry name" value="MEMBRANE-ASSOCIATED PROTEIN VIPP1, CHLOROPLASTIC"/>
    <property type="match status" value="1"/>
</dbReference>
<dbReference type="STRING" id="1121448.DGI_0798"/>
<gene>
    <name evidence="3" type="ORF">DGI_0798</name>
</gene>
<sequence>MSIFRRLFKVGQSEAHAVLDSLEDPIKMTEQGIRDLRQDLQQAMQSLAEVKALALRTRRDADNAALRAADYEKKAILLLQRMQAGTLSQAEAERLAAQALQEKESSAADALRLAQEASRHEQMAAQLQANVNKIKASVQTYENDLRTLKARATTAQATKKINQQLSRIDTSGTIAMLEKMKNKVEQDEALAQAYGDMAQVDKSVDDEINAALAGTNPTVVQSLDDLKRKMGILTAASVKELPPA</sequence>
<name>T2G8T0_MEGG1</name>
<dbReference type="HOGENOM" id="CLU_056466_4_0_7"/>
<keyword evidence="2" id="KW-0175">Coiled coil</keyword>
<keyword evidence="4" id="KW-1185">Reference proteome</keyword>
<dbReference type="OrthoDB" id="9779630at2"/>
<dbReference type="InterPro" id="IPR007157">
    <property type="entry name" value="PspA_VIPP1"/>
</dbReference>
<reference evidence="3 4" key="1">
    <citation type="journal article" date="2013" name="J. Bacteriol.">
        <title>Roles of HynAB and Ech, the only two hydrogenases found in the model sulfate reducer Desulfovibrio gigas.</title>
        <authorList>
            <person name="Morais-Silva F.O."/>
            <person name="Santos C.I."/>
            <person name="Rodrigues R."/>
            <person name="Pereira I.A."/>
            <person name="Rodrigues-Pousada C."/>
        </authorList>
    </citation>
    <scope>NUCLEOTIDE SEQUENCE [LARGE SCALE GENOMIC DNA]</scope>
    <source>
        <strain evidence="4">ATCC 19364 / DSM 1382 / NCIMB 9332 / VKM B-1759</strain>
    </source>
</reference>
<dbReference type="eggNOG" id="COG1842">
    <property type="taxonomic scope" value="Bacteria"/>
</dbReference>
<protein>
    <submittedName>
        <fullName evidence="3">Putative phage shock protein PspA (IM30)</fullName>
    </submittedName>
</protein>
<proteinExistence type="inferred from homology"/>
<dbReference type="PANTHER" id="PTHR31088:SF6">
    <property type="entry name" value="PHAGE SHOCK PROTEIN A"/>
    <property type="match status" value="1"/>
</dbReference>
<dbReference type="Proteomes" id="UP000016587">
    <property type="component" value="Chromosome"/>
</dbReference>
<feature type="coiled-coil region" evidence="2">
    <location>
        <begin position="26"/>
        <end position="53"/>
    </location>
</feature>
<comment type="similarity">
    <text evidence="1">Belongs to the PspA/Vipp/IM30 family.</text>
</comment>
<dbReference type="RefSeq" id="WP_021759379.1">
    <property type="nucleotide sequence ID" value="NC_022444.1"/>
</dbReference>
<reference evidence="4" key="2">
    <citation type="submission" date="2013-07" db="EMBL/GenBank/DDBJ databases">
        <authorList>
            <person name="Morais-Silva F.O."/>
            <person name="Rezende A.M."/>
            <person name="Pimentel C."/>
            <person name="Resende D.M."/>
            <person name="Santos C.I."/>
            <person name="Clemente C."/>
            <person name="de Oliveira L.M."/>
            <person name="da Silva S.M."/>
            <person name="Costa D.A."/>
            <person name="Varela-Raposo A."/>
            <person name="Horacio E.C.A."/>
            <person name="Matos M."/>
            <person name="Flores O."/>
            <person name="Ruiz J.C."/>
            <person name="Rodrigues-Pousada C."/>
        </authorList>
    </citation>
    <scope>NUCLEOTIDE SEQUENCE [LARGE SCALE GENOMIC DNA]</scope>
    <source>
        <strain evidence="4">ATCC 19364 / DSM 1382 / NCIMB 9332 / VKM B-1759</strain>
    </source>
</reference>
<accession>T2G8T0</accession>
<dbReference type="EMBL" id="CP006585">
    <property type="protein sequence ID" value="AGW12693.1"/>
    <property type="molecule type" value="Genomic_DNA"/>
</dbReference>
<evidence type="ECO:0000313" key="3">
    <source>
        <dbReference type="EMBL" id="AGW12693.1"/>
    </source>
</evidence>